<feature type="transmembrane region" description="Helical" evidence="6">
    <location>
        <begin position="437"/>
        <end position="456"/>
    </location>
</feature>
<dbReference type="InterPro" id="IPR011701">
    <property type="entry name" value="MFS"/>
</dbReference>
<sequence length="579" mass="61333">MSSRPSSESPSHTVAPSNEMHGSSEEKNLGATRASEDTEKAGEAEVHYVHGVELALLTLALMLAVLLVALDNTIIATAIPKITDQFDSLADVGWYGSAYLVATAATQLQFGKFYSILPIKWVCLLVHPTSWTFAHYCKVFISAIAVFEIGSAVCGSAPSSGALIGGRAIAGLGSSGIFSGAFIIVAHIVPLAKRPIFNGLFGAIYGVSSVVGPLLGGAFTDKVSWRWCFYINLPIGGVCLLFLVFFFRMPESIQARSAANAAEVSAWERFKQFDPLGIVTFMPAIVCLLLALQWGGSKYAWSDGRIIALFVVFGVLIFAFVGIQIWGQDGATVPPRIIRQRTVSCSAFFAFCQGSSFFLFVYYLAIWFQAIKGTTAIKSGIDTIPLVFGTVIGNVLCGFGTSMTGYFAPFMFVCTILMSVGAGLMTTFTTTTGHAHWLGYQVILGLGVGFGMQQGITAVQAILPAKDVSVGTAIVIFTQNLGGALFVSVGQNLFQNKLLAGIARNVPQVDPLSVLSAGATSLKSVVPAQYFGAVIVEYNAALMAAFQVGLIMAALSLLGAAGVEWVSIKKSPAERSESA</sequence>
<dbReference type="InterPro" id="IPR020846">
    <property type="entry name" value="MFS_dom"/>
</dbReference>
<dbReference type="AlphaFoldDB" id="A0AAD2Q6S6"/>
<evidence type="ECO:0000256" key="3">
    <source>
        <dbReference type="ARBA" id="ARBA00022989"/>
    </source>
</evidence>
<evidence type="ECO:0000313" key="8">
    <source>
        <dbReference type="EMBL" id="CAK5282668.1"/>
    </source>
</evidence>
<dbReference type="Pfam" id="PF07690">
    <property type="entry name" value="MFS_1"/>
    <property type="match status" value="1"/>
</dbReference>
<evidence type="ECO:0000256" key="1">
    <source>
        <dbReference type="ARBA" id="ARBA00004141"/>
    </source>
</evidence>
<feature type="transmembrane region" description="Helical" evidence="6">
    <location>
        <begin position="276"/>
        <end position="294"/>
    </location>
</feature>
<feature type="transmembrane region" description="Helical" evidence="6">
    <location>
        <begin position="54"/>
        <end position="80"/>
    </location>
</feature>
<dbReference type="PANTHER" id="PTHR23501">
    <property type="entry name" value="MAJOR FACILITATOR SUPERFAMILY"/>
    <property type="match status" value="1"/>
</dbReference>
<reference evidence="8" key="1">
    <citation type="submission" date="2023-11" db="EMBL/GenBank/DDBJ databases">
        <authorList>
            <person name="De Vega J J."/>
            <person name="De Vega J J."/>
        </authorList>
    </citation>
    <scope>NUCLEOTIDE SEQUENCE</scope>
</reference>
<evidence type="ECO:0000256" key="6">
    <source>
        <dbReference type="SAM" id="Phobius"/>
    </source>
</evidence>
<dbReference type="Gene3D" id="1.20.1250.20">
    <property type="entry name" value="MFS general substrate transporter like domains"/>
    <property type="match status" value="1"/>
</dbReference>
<keyword evidence="3 6" id="KW-1133">Transmembrane helix</keyword>
<accession>A0AAD2Q6S6</accession>
<gene>
    <name evidence="8" type="ORF">MYCIT1_LOCUS34616</name>
</gene>
<dbReference type="SUPFAM" id="SSF103473">
    <property type="entry name" value="MFS general substrate transporter"/>
    <property type="match status" value="1"/>
</dbReference>
<feature type="transmembrane region" description="Helical" evidence="6">
    <location>
        <begin position="169"/>
        <end position="189"/>
    </location>
</feature>
<keyword evidence="4 6" id="KW-0472">Membrane</keyword>
<dbReference type="InterPro" id="IPR036259">
    <property type="entry name" value="MFS_trans_sf"/>
</dbReference>
<evidence type="ECO:0000313" key="9">
    <source>
        <dbReference type="Proteomes" id="UP001295794"/>
    </source>
</evidence>
<feature type="transmembrane region" description="Helical" evidence="6">
    <location>
        <begin position="347"/>
        <end position="368"/>
    </location>
</feature>
<evidence type="ECO:0000256" key="5">
    <source>
        <dbReference type="SAM" id="MobiDB-lite"/>
    </source>
</evidence>
<feature type="transmembrane region" description="Helical" evidence="6">
    <location>
        <begin position="306"/>
        <end position="327"/>
    </location>
</feature>
<feature type="transmembrane region" description="Helical" evidence="6">
    <location>
        <begin position="133"/>
        <end position="157"/>
    </location>
</feature>
<feature type="transmembrane region" description="Helical" evidence="6">
    <location>
        <begin position="540"/>
        <end position="566"/>
    </location>
</feature>
<comment type="subcellular location">
    <subcellularLocation>
        <location evidence="1">Membrane</location>
        <topology evidence="1">Multi-pass membrane protein</topology>
    </subcellularLocation>
</comment>
<feature type="region of interest" description="Disordered" evidence="5">
    <location>
        <begin position="1"/>
        <end position="36"/>
    </location>
</feature>
<dbReference type="GO" id="GO:0022857">
    <property type="term" value="F:transmembrane transporter activity"/>
    <property type="evidence" value="ECO:0007669"/>
    <property type="project" value="InterPro"/>
</dbReference>
<evidence type="ECO:0000256" key="2">
    <source>
        <dbReference type="ARBA" id="ARBA00022692"/>
    </source>
</evidence>
<feature type="transmembrane region" description="Helical" evidence="6">
    <location>
        <begin position="227"/>
        <end position="247"/>
    </location>
</feature>
<evidence type="ECO:0000259" key="7">
    <source>
        <dbReference type="PROSITE" id="PS50850"/>
    </source>
</evidence>
<feature type="transmembrane region" description="Helical" evidence="6">
    <location>
        <begin position="380"/>
        <end position="401"/>
    </location>
</feature>
<dbReference type="PROSITE" id="PS50850">
    <property type="entry name" value="MFS"/>
    <property type="match status" value="1"/>
</dbReference>
<comment type="caution">
    <text evidence="8">The sequence shown here is derived from an EMBL/GenBank/DDBJ whole genome shotgun (WGS) entry which is preliminary data.</text>
</comment>
<keyword evidence="9" id="KW-1185">Reference proteome</keyword>
<evidence type="ECO:0000256" key="4">
    <source>
        <dbReference type="ARBA" id="ARBA00023136"/>
    </source>
</evidence>
<dbReference type="FunFam" id="1.20.1250.20:FF:000196">
    <property type="entry name" value="MFS toxin efflux pump (AflT)"/>
    <property type="match status" value="1"/>
</dbReference>
<dbReference type="GO" id="GO:0005886">
    <property type="term" value="C:plasma membrane"/>
    <property type="evidence" value="ECO:0007669"/>
    <property type="project" value="TreeGrafter"/>
</dbReference>
<dbReference type="Proteomes" id="UP001295794">
    <property type="component" value="Unassembled WGS sequence"/>
</dbReference>
<feature type="compositionally biased region" description="Basic and acidic residues" evidence="5">
    <location>
        <begin position="22"/>
        <end position="36"/>
    </location>
</feature>
<dbReference type="EMBL" id="CAVNYO010000460">
    <property type="protein sequence ID" value="CAK5282668.1"/>
    <property type="molecule type" value="Genomic_DNA"/>
</dbReference>
<protein>
    <recommendedName>
        <fullName evidence="7">Major facilitator superfamily (MFS) profile domain-containing protein</fullName>
    </recommendedName>
</protein>
<proteinExistence type="predicted"/>
<feature type="transmembrane region" description="Helical" evidence="6">
    <location>
        <begin position="195"/>
        <end position="215"/>
    </location>
</feature>
<keyword evidence="2 6" id="KW-0812">Transmembrane</keyword>
<feature type="domain" description="Major facilitator superfamily (MFS) profile" evidence="7">
    <location>
        <begin position="57"/>
        <end position="571"/>
    </location>
</feature>
<dbReference type="PANTHER" id="PTHR23501:SF201">
    <property type="entry name" value="MFS AFLATOXIN EFFLUX PUMP"/>
    <property type="match status" value="1"/>
</dbReference>
<name>A0AAD2Q6S6_9AGAR</name>
<feature type="transmembrane region" description="Helical" evidence="6">
    <location>
        <begin position="407"/>
        <end position="425"/>
    </location>
</feature>
<organism evidence="8 9">
    <name type="scientific">Mycena citricolor</name>
    <dbReference type="NCBI Taxonomy" id="2018698"/>
    <lineage>
        <taxon>Eukaryota</taxon>
        <taxon>Fungi</taxon>
        <taxon>Dikarya</taxon>
        <taxon>Basidiomycota</taxon>
        <taxon>Agaricomycotina</taxon>
        <taxon>Agaricomycetes</taxon>
        <taxon>Agaricomycetidae</taxon>
        <taxon>Agaricales</taxon>
        <taxon>Marasmiineae</taxon>
        <taxon>Mycenaceae</taxon>
        <taxon>Mycena</taxon>
    </lineage>
</organism>
<dbReference type="CDD" id="cd17502">
    <property type="entry name" value="MFS_Azr1_MDR_like"/>
    <property type="match status" value="1"/>
</dbReference>
<feature type="compositionally biased region" description="Low complexity" evidence="5">
    <location>
        <begin position="1"/>
        <end position="11"/>
    </location>
</feature>